<keyword evidence="1 3" id="KW-0853">WD repeat</keyword>
<evidence type="ECO:0000313" key="5">
    <source>
        <dbReference type="RefSeq" id="XP_022928987.1"/>
    </source>
</evidence>
<organism evidence="4 5">
    <name type="scientific">Cucurbita moschata</name>
    <name type="common">Winter crookneck squash</name>
    <name type="synonym">Cucurbita pepo var. moschata</name>
    <dbReference type="NCBI Taxonomy" id="3662"/>
    <lineage>
        <taxon>Eukaryota</taxon>
        <taxon>Viridiplantae</taxon>
        <taxon>Streptophyta</taxon>
        <taxon>Embryophyta</taxon>
        <taxon>Tracheophyta</taxon>
        <taxon>Spermatophyta</taxon>
        <taxon>Magnoliopsida</taxon>
        <taxon>eudicotyledons</taxon>
        <taxon>Gunneridae</taxon>
        <taxon>Pentapetalae</taxon>
        <taxon>rosids</taxon>
        <taxon>fabids</taxon>
        <taxon>Cucurbitales</taxon>
        <taxon>Cucurbitaceae</taxon>
        <taxon>Cucurbiteae</taxon>
        <taxon>Cucurbita</taxon>
    </lineage>
</organism>
<dbReference type="PANTHER" id="PTHR14221:SF5">
    <property type="entry name" value="TRANSDUCIN_WD40 REPEAT-LIKE SUPERFAMILY PROTEIN"/>
    <property type="match status" value="1"/>
</dbReference>
<feature type="repeat" description="WD" evidence="3">
    <location>
        <begin position="422"/>
        <end position="456"/>
    </location>
</feature>
<name>A0A6J1ELH9_CUCMO</name>
<keyword evidence="2" id="KW-0677">Repeat</keyword>
<dbReference type="Gene3D" id="2.130.10.10">
    <property type="entry name" value="YVTN repeat-like/Quinoprotein amine dehydrogenase"/>
    <property type="match status" value="1"/>
</dbReference>
<dbReference type="InterPro" id="IPR015943">
    <property type="entry name" value="WD40/YVTN_repeat-like_dom_sf"/>
</dbReference>
<evidence type="ECO:0000256" key="1">
    <source>
        <dbReference type="ARBA" id="ARBA00022574"/>
    </source>
</evidence>
<accession>A0A6J1ELH9</accession>
<feature type="repeat" description="WD" evidence="3">
    <location>
        <begin position="279"/>
        <end position="313"/>
    </location>
</feature>
<protein>
    <submittedName>
        <fullName evidence="5">Uncharacterized protein LOC111435721</fullName>
    </submittedName>
</protein>
<feature type="repeat" description="WD" evidence="3">
    <location>
        <begin position="382"/>
        <end position="422"/>
    </location>
</feature>
<dbReference type="SMART" id="SM00320">
    <property type="entry name" value="WD40"/>
    <property type="match status" value="6"/>
</dbReference>
<evidence type="ECO:0000313" key="4">
    <source>
        <dbReference type="Proteomes" id="UP000504609"/>
    </source>
</evidence>
<dbReference type="Proteomes" id="UP000504609">
    <property type="component" value="Unplaced"/>
</dbReference>
<dbReference type="KEGG" id="cmos:111435721"/>
<dbReference type="InterPro" id="IPR040324">
    <property type="entry name" value="WDR44/Dgr2"/>
</dbReference>
<dbReference type="InterPro" id="IPR036322">
    <property type="entry name" value="WD40_repeat_dom_sf"/>
</dbReference>
<keyword evidence="4" id="KW-1185">Reference proteome</keyword>
<dbReference type="InterPro" id="IPR020472">
    <property type="entry name" value="WD40_PAC1"/>
</dbReference>
<dbReference type="PRINTS" id="PR00320">
    <property type="entry name" value="GPROTEINBRPT"/>
</dbReference>
<sequence>MRDNKREELMDLIFSEEEFERFYDTREEISSVSDLGSDCSEICSTSFGDDKDVLENLSYGGWMRDLESVYERRNKFFKWMGLDLDQNFDIRDEDEGDSCRRVHRDRIREDRGTVLRLSGSVGEFSSSLTMSSMLNEAPESSGNVAVEENCTIRNLDNGTEFIVDSFNEDGALSVLREVGSNRSFSFDEFERNIGQSPLVRKLFRKNVEKVGPIVNARKEAKKGWLRKLGTVACVVDNGEGATKSSVFNSSSKTGIQHVRVHPYKKNSKELSSLFVGQEFEAHKGSISTMKFSFDGRYLATAGEDGIVRVWQVSEDVKFDNFDIHDVDPSSLYFSMNHLSKLEPLDVPNETVGKTKVKRSSSTACVIFPPKLFRILEKPLHEFSGHSGEILDLSWSKKGLLLSSSVDKTVRLWQLGRDTCLRVYCHNNYVTCVCFNPQDENHFISGSIDGKVRIWEVLACQVVDYIDIREIVSAVCYRPDGKGGIVGSMTGNCHFYNIIDNRLELDAQICLNGKKKSPGNRIIGFEFSPSDPSKLMVCSVDSPVHIISEGGVICKFKGLRNGGNKMSASFTSDGKHIVSASEENVYVWNYNCKDKASRKKKIWSSESFFSRSAAIAIPWSGVKITPEPPLSPTQVCNTAGSILEMEPKYPDDNGDREHKVPSSSPDCFSLSRTLFPELLKGTATWPEEKLHDSSSITTPFPSMCKTEFKLLKNACQSMLSSPHMWGLVIVTAGWDGRIRTFLNYGLPIRL</sequence>
<dbReference type="PROSITE" id="PS50294">
    <property type="entry name" value="WD_REPEATS_REGION"/>
    <property type="match status" value="3"/>
</dbReference>
<dbReference type="InterPro" id="IPR001680">
    <property type="entry name" value="WD40_rpt"/>
</dbReference>
<dbReference type="AlphaFoldDB" id="A0A6J1ELH9"/>
<evidence type="ECO:0000256" key="3">
    <source>
        <dbReference type="PROSITE-ProRule" id="PRU00221"/>
    </source>
</evidence>
<dbReference type="GeneID" id="111435721"/>
<gene>
    <name evidence="5" type="primary">LOC111435721</name>
</gene>
<dbReference type="PROSITE" id="PS50082">
    <property type="entry name" value="WD_REPEATS_2"/>
    <property type="match status" value="3"/>
</dbReference>
<evidence type="ECO:0000256" key="2">
    <source>
        <dbReference type="ARBA" id="ARBA00022737"/>
    </source>
</evidence>
<dbReference type="Pfam" id="PF00400">
    <property type="entry name" value="WD40"/>
    <property type="match status" value="3"/>
</dbReference>
<dbReference type="SUPFAM" id="SSF50978">
    <property type="entry name" value="WD40 repeat-like"/>
    <property type="match status" value="1"/>
</dbReference>
<reference evidence="5" key="1">
    <citation type="submission" date="2025-08" db="UniProtKB">
        <authorList>
            <consortium name="RefSeq"/>
        </authorList>
    </citation>
    <scope>IDENTIFICATION</scope>
    <source>
        <tissue evidence="5">Young leaves</tissue>
    </source>
</reference>
<dbReference type="RefSeq" id="XP_022928987.1">
    <property type="nucleotide sequence ID" value="XM_023073219.1"/>
</dbReference>
<proteinExistence type="predicted"/>
<dbReference type="PANTHER" id="PTHR14221">
    <property type="entry name" value="WD REPEAT DOMAIN 44"/>
    <property type="match status" value="1"/>
</dbReference>